<evidence type="ECO:0000256" key="3">
    <source>
        <dbReference type="ARBA" id="ARBA00022833"/>
    </source>
</evidence>
<dbReference type="InterPro" id="IPR003877">
    <property type="entry name" value="SPRY_dom"/>
</dbReference>
<reference evidence="5" key="2">
    <citation type="submission" date="2025-08" db="UniProtKB">
        <authorList>
            <consortium name="Ensembl"/>
        </authorList>
    </citation>
    <scope>IDENTIFICATION</scope>
</reference>
<evidence type="ECO:0000313" key="6">
    <source>
        <dbReference type="Proteomes" id="UP000314980"/>
    </source>
</evidence>
<reference evidence="6" key="1">
    <citation type="submission" date="2015-09" db="EMBL/GenBank/DDBJ databases">
        <authorList>
            <person name="Sai Rama Sridatta P."/>
        </authorList>
    </citation>
    <scope>NUCLEOTIDE SEQUENCE [LARGE SCALE GENOMIC DNA]</scope>
</reference>
<dbReference type="Proteomes" id="UP000314980">
    <property type="component" value="Unassembled WGS sequence"/>
</dbReference>
<dbReference type="GeneTree" id="ENSGT01150000286950"/>
<dbReference type="AlphaFoldDB" id="A0A4W6ES87"/>
<dbReference type="Pfam" id="PF25600">
    <property type="entry name" value="TRIM_CC"/>
    <property type="match status" value="1"/>
</dbReference>
<name>A0A4W6ES87_LATCA</name>
<dbReference type="InterPro" id="IPR003879">
    <property type="entry name" value="Butyrophylin_SPRY"/>
</dbReference>
<dbReference type="Pfam" id="PF13765">
    <property type="entry name" value="PRY"/>
    <property type="match status" value="1"/>
</dbReference>
<dbReference type="STRING" id="8187.ENSLCAP00010040488"/>
<dbReference type="PANTHER" id="PTHR25465">
    <property type="entry name" value="B-BOX DOMAIN CONTAINING"/>
    <property type="match status" value="1"/>
</dbReference>
<dbReference type="InterPro" id="IPR058030">
    <property type="entry name" value="TRIM8/14/16/25/29/45/65_CC"/>
</dbReference>
<keyword evidence="3" id="KW-0862">Zinc</keyword>
<evidence type="ECO:0000256" key="1">
    <source>
        <dbReference type="ARBA" id="ARBA00022723"/>
    </source>
</evidence>
<feature type="domain" description="B30.2/SPRY" evidence="4">
    <location>
        <begin position="106"/>
        <end position="294"/>
    </location>
</feature>
<dbReference type="CDD" id="cd16040">
    <property type="entry name" value="SPRY_PRY_SNTX"/>
    <property type="match status" value="1"/>
</dbReference>
<dbReference type="SUPFAM" id="SSF49899">
    <property type="entry name" value="Concanavalin A-like lectins/glucanases"/>
    <property type="match status" value="1"/>
</dbReference>
<evidence type="ECO:0000313" key="5">
    <source>
        <dbReference type="Ensembl" id="ENSLCAP00010040488.1"/>
    </source>
</evidence>
<evidence type="ECO:0000256" key="2">
    <source>
        <dbReference type="ARBA" id="ARBA00022771"/>
    </source>
</evidence>
<keyword evidence="1" id="KW-0479">Metal-binding</keyword>
<dbReference type="GO" id="GO:0005737">
    <property type="term" value="C:cytoplasm"/>
    <property type="evidence" value="ECO:0007669"/>
    <property type="project" value="UniProtKB-ARBA"/>
</dbReference>
<dbReference type="InParanoid" id="A0A4W6ES87"/>
<dbReference type="SMART" id="SM00449">
    <property type="entry name" value="SPRY"/>
    <property type="match status" value="1"/>
</dbReference>
<dbReference type="PROSITE" id="PS50188">
    <property type="entry name" value="B302_SPRY"/>
    <property type="match status" value="1"/>
</dbReference>
<dbReference type="InterPro" id="IPR006574">
    <property type="entry name" value="PRY"/>
</dbReference>
<dbReference type="InterPro" id="IPR043136">
    <property type="entry name" value="B30.2/SPRY_sf"/>
</dbReference>
<dbReference type="PRINTS" id="PR01407">
    <property type="entry name" value="BUTYPHLNCDUF"/>
</dbReference>
<dbReference type="Pfam" id="PF00622">
    <property type="entry name" value="SPRY"/>
    <property type="match status" value="1"/>
</dbReference>
<accession>A0A4W6ES87</accession>
<proteinExistence type="predicted"/>
<dbReference type="Gene3D" id="2.60.120.920">
    <property type="match status" value="1"/>
</dbReference>
<protein>
    <recommendedName>
        <fullName evidence="4">B30.2/SPRY domain-containing protein</fullName>
    </recommendedName>
</protein>
<reference evidence="5" key="3">
    <citation type="submission" date="2025-09" db="UniProtKB">
        <authorList>
            <consortium name="Ensembl"/>
        </authorList>
    </citation>
    <scope>IDENTIFICATION</scope>
</reference>
<sequence length="294" mass="33221">MCCEGGDQNSREGGGRAKLRHLWVGWREEICELRKGEDQLKQLSLTEDHIHFLQSSHSIFDHPEPDVSSDFNIHLNTSFDFVTKAISDLRDKMENIATAIAEISETIQADPDPKTRQVFLLYSCHLSLDPNTAFENVMLSEGNSKVTWIKKAQRHSPHPERFTKYDQVLCTEGLSGVCYWEVEWRGPRVEVAVCYKGAELVESCFGYTDQSWCISLSNSGCTFWHDEIQTKISEPRSSTVGVYLNHKAGSLSFYSVSDSGQMTLLHRAQTTFSKPLYPGFMVSRGASVKILTPK</sequence>
<dbReference type="InterPro" id="IPR001870">
    <property type="entry name" value="B30.2/SPRY"/>
</dbReference>
<organism evidence="5 6">
    <name type="scientific">Lates calcarifer</name>
    <name type="common">Barramundi</name>
    <name type="synonym">Holocentrus calcarifer</name>
    <dbReference type="NCBI Taxonomy" id="8187"/>
    <lineage>
        <taxon>Eukaryota</taxon>
        <taxon>Metazoa</taxon>
        <taxon>Chordata</taxon>
        <taxon>Craniata</taxon>
        <taxon>Vertebrata</taxon>
        <taxon>Euteleostomi</taxon>
        <taxon>Actinopterygii</taxon>
        <taxon>Neopterygii</taxon>
        <taxon>Teleostei</taxon>
        <taxon>Neoteleostei</taxon>
        <taxon>Acanthomorphata</taxon>
        <taxon>Carangaria</taxon>
        <taxon>Carangaria incertae sedis</taxon>
        <taxon>Centropomidae</taxon>
        <taxon>Lates</taxon>
    </lineage>
</organism>
<dbReference type="InterPro" id="IPR051051">
    <property type="entry name" value="E3_ubiq-ligase_TRIM/RNF"/>
</dbReference>
<dbReference type="Ensembl" id="ENSLCAT00010041446.1">
    <property type="protein sequence ID" value="ENSLCAP00010040488.1"/>
    <property type="gene ID" value="ENSLCAG00010018944.1"/>
</dbReference>
<dbReference type="SMART" id="SM00589">
    <property type="entry name" value="PRY"/>
    <property type="match status" value="1"/>
</dbReference>
<dbReference type="PANTHER" id="PTHR25465:SF5">
    <property type="entry name" value="E3 UBIQUITIN_ISG15 LIGASE TRIM25-RELATED"/>
    <property type="match status" value="1"/>
</dbReference>
<evidence type="ECO:0000259" key="4">
    <source>
        <dbReference type="PROSITE" id="PS50188"/>
    </source>
</evidence>
<dbReference type="InterPro" id="IPR013320">
    <property type="entry name" value="ConA-like_dom_sf"/>
</dbReference>
<dbReference type="GO" id="GO:0008270">
    <property type="term" value="F:zinc ion binding"/>
    <property type="evidence" value="ECO:0007669"/>
    <property type="project" value="UniProtKB-KW"/>
</dbReference>
<keyword evidence="6" id="KW-1185">Reference proteome</keyword>
<keyword evidence="2" id="KW-0863">Zinc-finger</keyword>